<dbReference type="InterPro" id="IPR018289">
    <property type="entry name" value="MULE_transposase_dom"/>
</dbReference>
<dbReference type="Pfam" id="PF10551">
    <property type="entry name" value="MULE"/>
    <property type="match status" value="1"/>
</dbReference>
<organism evidence="3">
    <name type="scientific">Cucumis melo</name>
    <name type="common">Muskmelon</name>
    <dbReference type="NCBI Taxonomy" id="3656"/>
    <lineage>
        <taxon>Eukaryota</taxon>
        <taxon>Viridiplantae</taxon>
        <taxon>Streptophyta</taxon>
        <taxon>Embryophyta</taxon>
        <taxon>Tracheophyta</taxon>
        <taxon>Spermatophyta</taxon>
        <taxon>Magnoliopsida</taxon>
        <taxon>eudicotyledons</taxon>
        <taxon>Gunneridae</taxon>
        <taxon>Pentapetalae</taxon>
        <taxon>rosids</taxon>
        <taxon>fabids</taxon>
        <taxon>Cucurbitales</taxon>
        <taxon>Cucurbitaceae</taxon>
        <taxon>Benincaseae</taxon>
        <taxon>Cucumis</taxon>
    </lineage>
</organism>
<sequence>MALQRVMTVLDELSVSRLTVYRNGCNKSNLIQIVDDKDVSWLMLVMLKFSNNDLLVVVDSVFVSDGGNTPYLSSKLPRAQDSRNEMVNIDLNAFESAHTSIPIRVGSMFRNKLVLKKAIYMLAVNNSFKLVIVRSNSTSFDIRCKDSPCPWYLHTSVLKKSDIWLVPKFTDTHQCAVDIVKNDHKQATSWMVSECTKSLFKMNDKALCRPSDVINYMKIYHEVNVSYDKAWKGREIALNSIRCTLEDLYAMFSAFSDTLIRNNPGTYTVEEANDEVNGATMKNKYLGTLISVCTINDNSQIVPLAFSIVDSENDLSWTWFFPNLKAVFGEHNEMGTCPIGSVDQIRSTHQGGNDRILPPQTILSPTPTSRILYRDTDARQTILPSTRDRPLFRRHATDHSSIGLPSPHPAEAFTTYPVERRSSFTTYPVERQSSFTAYPAERRSSPHATLIYFLSAIRSARNPLPPIIRAAPNLPRTQILIHFFLTDT</sequence>
<dbReference type="PANTHER" id="PTHR31973">
    <property type="entry name" value="POLYPROTEIN, PUTATIVE-RELATED"/>
    <property type="match status" value="1"/>
</dbReference>
<dbReference type="AlphaFoldDB" id="A0A9I9E5C6"/>
<evidence type="ECO:0000259" key="2">
    <source>
        <dbReference type="Pfam" id="PF10551"/>
    </source>
</evidence>
<reference evidence="3" key="1">
    <citation type="submission" date="2023-03" db="UniProtKB">
        <authorList>
            <consortium name="EnsemblPlants"/>
        </authorList>
    </citation>
    <scope>IDENTIFICATION</scope>
</reference>
<feature type="domain" description="MULE transposase" evidence="2">
    <location>
        <begin position="282"/>
        <end position="330"/>
    </location>
</feature>
<accession>A0A9I9E5C6</accession>
<proteinExistence type="predicted"/>
<evidence type="ECO:0008006" key="4">
    <source>
        <dbReference type="Google" id="ProtNLM"/>
    </source>
</evidence>
<dbReference type="EnsemblPlants" id="MELO3C028958.2.1">
    <property type="protein sequence ID" value="MELO3C028958.2.1"/>
    <property type="gene ID" value="MELO3C028958.2"/>
</dbReference>
<name>A0A9I9E5C6_CUCME</name>
<dbReference type="InterPro" id="IPR004332">
    <property type="entry name" value="Transposase_MuDR"/>
</dbReference>
<dbReference type="Pfam" id="PF03108">
    <property type="entry name" value="DBD_Tnp_Mut"/>
    <property type="match status" value="1"/>
</dbReference>
<protein>
    <recommendedName>
        <fullName evidence="4">Transposase MuDR plant domain-containing protein</fullName>
    </recommendedName>
</protein>
<dbReference type="PANTHER" id="PTHR31973:SF187">
    <property type="entry name" value="MUTATOR TRANSPOSASE MUDRA PROTEIN"/>
    <property type="match status" value="1"/>
</dbReference>
<evidence type="ECO:0000259" key="1">
    <source>
        <dbReference type="Pfam" id="PF03108"/>
    </source>
</evidence>
<evidence type="ECO:0000313" key="3">
    <source>
        <dbReference type="EnsemblPlants" id="MELO3C028958.2.1"/>
    </source>
</evidence>
<feature type="domain" description="Transposase MuDR plant" evidence="1">
    <location>
        <begin position="103"/>
        <end position="161"/>
    </location>
</feature>
<dbReference type="Gramene" id="MELO3C028958.2.1">
    <property type="protein sequence ID" value="MELO3C028958.2.1"/>
    <property type="gene ID" value="MELO3C028958.2"/>
</dbReference>